<dbReference type="Pfam" id="PF00751">
    <property type="entry name" value="DM"/>
    <property type="match status" value="1"/>
</dbReference>
<dbReference type="AlphaFoldDB" id="A0AAV7VZI1"/>
<evidence type="ECO:0000256" key="7">
    <source>
        <dbReference type="SAM" id="MobiDB-lite"/>
    </source>
</evidence>
<feature type="region of interest" description="Disordered" evidence="7">
    <location>
        <begin position="449"/>
        <end position="494"/>
    </location>
</feature>
<dbReference type="GO" id="GO:0007548">
    <property type="term" value="P:sex differentiation"/>
    <property type="evidence" value="ECO:0007669"/>
    <property type="project" value="TreeGrafter"/>
</dbReference>
<dbReference type="GO" id="GO:0046872">
    <property type="term" value="F:metal ion binding"/>
    <property type="evidence" value="ECO:0007669"/>
    <property type="project" value="UniProtKB-KW"/>
</dbReference>
<comment type="caution">
    <text evidence="9">The sequence shown here is derived from an EMBL/GenBank/DDBJ whole genome shotgun (WGS) entry which is preliminary data.</text>
</comment>
<dbReference type="GO" id="GO:0005634">
    <property type="term" value="C:nucleus"/>
    <property type="evidence" value="ECO:0007669"/>
    <property type="project" value="UniProtKB-SubCell"/>
</dbReference>
<organism evidence="9 10">
    <name type="scientific">Pleurodeles waltl</name>
    <name type="common">Iberian ribbed newt</name>
    <dbReference type="NCBI Taxonomy" id="8319"/>
    <lineage>
        <taxon>Eukaryota</taxon>
        <taxon>Metazoa</taxon>
        <taxon>Chordata</taxon>
        <taxon>Craniata</taxon>
        <taxon>Vertebrata</taxon>
        <taxon>Euteleostomi</taxon>
        <taxon>Amphibia</taxon>
        <taxon>Batrachia</taxon>
        <taxon>Caudata</taxon>
        <taxon>Salamandroidea</taxon>
        <taxon>Salamandridae</taxon>
        <taxon>Pleurodelinae</taxon>
        <taxon>Pleurodeles</taxon>
    </lineage>
</organism>
<evidence type="ECO:0000256" key="5">
    <source>
        <dbReference type="ARBA" id="ARBA00023242"/>
    </source>
</evidence>
<dbReference type="PROSITE" id="PS40000">
    <property type="entry name" value="DM_1"/>
    <property type="match status" value="1"/>
</dbReference>
<name>A0AAV7VZI1_PLEWA</name>
<dbReference type="SMART" id="SM00301">
    <property type="entry name" value="DM"/>
    <property type="match status" value="1"/>
</dbReference>
<keyword evidence="10" id="KW-1185">Reference proteome</keyword>
<feature type="domain" description="DM" evidence="8">
    <location>
        <begin position="186"/>
        <end position="233"/>
    </location>
</feature>
<proteinExistence type="inferred from homology"/>
<feature type="compositionally biased region" description="Basic and acidic residues" evidence="7">
    <location>
        <begin position="470"/>
        <end position="484"/>
    </location>
</feature>
<keyword evidence="4 6" id="KW-0238">DNA-binding</keyword>
<comment type="similarity">
    <text evidence="1">Belongs to the DMRT family.</text>
</comment>
<evidence type="ECO:0000313" key="10">
    <source>
        <dbReference type="Proteomes" id="UP001066276"/>
    </source>
</evidence>
<sequence length="608" mass="68155">MTCACRVRCSDRLAPSSPGSWSLHRVLLLLTVSRETGLLRARMKNSDKGRDKYCHSQKWWLHVEWSARIYAPAAQDPAWTQGRFSLLHLRYRAQQRGPAQGRVAMYELQPAAGDSEIDVESLELDEESDAPPSLSPPPAGDTCEEEEDDEEEEAPPPGSRPPVQGTPTGSDKGPGEQRKLSRTPKCARCRNHGVVSCLKGHKRFCRWRDCQCANCLLVVERQRVMAAQVALRRQQATEDKKGLSGKQNISERKTVYQRHIRPPSLLAKSILEGYRPVTADAYLGSNAPLPAPVSDRMRKRRAFADKELEHIMLEREYKEREMMEASQALFLPSRLLQAAEYNSYKSSATYPPAGPTDPALAKDFCGFLPNCLDLTMQYSGSGNVELISSNVSVATTYRQYPLPSRFLVWPKCGPISDALRYQQCLLNASTLQALKPGTAWDSRMTVPLQGFEGQVPPTVPTKPESGIHPPHSEPRCLQQERDRSAFSPPSRNFSHLAEAKDSGLQEQVLGQPSQEAARSPRYSPFHSLFQQALHEKVGPELRTVIAKETFEEAAKKYRECAAKEVHSKYRFTIDRCTKDILVTREAGTKRPAHEPLPFSVESILKRPS</sequence>
<dbReference type="PANTHER" id="PTHR12322">
    <property type="entry name" value="DOUBLESEX AND MAB-3 RELATED TRANSCRIPTION FACTOR DMRT"/>
    <property type="match status" value="1"/>
</dbReference>
<dbReference type="InterPro" id="IPR001275">
    <property type="entry name" value="DM_DNA-bd"/>
</dbReference>
<gene>
    <name evidence="9" type="ORF">NDU88_002385</name>
</gene>
<evidence type="ECO:0000256" key="4">
    <source>
        <dbReference type="ARBA" id="ARBA00023125"/>
    </source>
</evidence>
<keyword evidence="2 6" id="KW-0479">Metal-binding</keyword>
<evidence type="ECO:0000256" key="1">
    <source>
        <dbReference type="ARBA" id="ARBA00006834"/>
    </source>
</evidence>
<feature type="region of interest" description="Disordered" evidence="7">
    <location>
        <begin position="121"/>
        <end position="184"/>
    </location>
</feature>
<comment type="subcellular location">
    <subcellularLocation>
        <location evidence="6">Nucleus</location>
    </subcellularLocation>
</comment>
<feature type="DNA-binding region" description="DM" evidence="6">
    <location>
        <begin position="186"/>
        <end position="233"/>
    </location>
</feature>
<evidence type="ECO:0000256" key="6">
    <source>
        <dbReference type="PROSITE-ProRule" id="PRU00070"/>
    </source>
</evidence>
<dbReference type="PANTHER" id="PTHR12322:SF122">
    <property type="entry name" value="DOUBLESEX- AND MAB-3-RELATED TRANSCRIPTION FACTOR 2"/>
    <property type="match status" value="1"/>
</dbReference>
<dbReference type="FunFam" id="4.10.1040.10:FF:000001">
    <property type="entry name" value="doublesex- and mab-3-related transcription factor 1"/>
    <property type="match status" value="1"/>
</dbReference>
<dbReference type="Gene3D" id="4.10.1040.10">
    <property type="entry name" value="DM DNA-binding domain"/>
    <property type="match status" value="1"/>
</dbReference>
<dbReference type="GO" id="GO:0000978">
    <property type="term" value="F:RNA polymerase II cis-regulatory region sequence-specific DNA binding"/>
    <property type="evidence" value="ECO:0007669"/>
    <property type="project" value="TreeGrafter"/>
</dbReference>
<accession>A0AAV7VZI1</accession>
<dbReference type="PROSITE" id="PS50809">
    <property type="entry name" value="DM_2"/>
    <property type="match status" value="1"/>
</dbReference>
<dbReference type="EMBL" id="JANPWB010000002">
    <property type="protein sequence ID" value="KAJ1206992.1"/>
    <property type="molecule type" value="Genomic_DNA"/>
</dbReference>
<dbReference type="SUPFAM" id="SSF82927">
    <property type="entry name" value="Cysteine-rich DNA binding domain, (DM domain)"/>
    <property type="match status" value="1"/>
</dbReference>
<evidence type="ECO:0000259" key="8">
    <source>
        <dbReference type="PROSITE" id="PS50809"/>
    </source>
</evidence>
<dbReference type="InterPro" id="IPR036407">
    <property type="entry name" value="DM_DNA-bd_sf"/>
</dbReference>
<evidence type="ECO:0000256" key="3">
    <source>
        <dbReference type="ARBA" id="ARBA00022833"/>
    </source>
</evidence>
<protein>
    <recommendedName>
        <fullName evidence="8">DM domain-containing protein</fullName>
    </recommendedName>
</protein>
<feature type="compositionally biased region" description="Acidic residues" evidence="7">
    <location>
        <begin position="142"/>
        <end position="154"/>
    </location>
</feature>
<dbReference type="InterPro" id="IPR026607">
    <property type="entry name" value="DMRT"/>
</dbReference>
<dbReference type="GO" id="GO:0000981">
    <property type="term" value="F:DNA-binding transcription factor activity, RNA polymerase II-specific"/>
    <property type="evidence" value="ECO:0007669"/>
    <property type="project" value="TreeGrafter"/>
</dbReference>
<evidence type="ECO:0000313" key="9">
    <source>
        <dbReference type="EMBL" id="KAJ1206992.1"/>
    </source>
</evidence>
<dbReference type="Proteomes" id="UP001066276">
    <property type="component" value="Chromosome 1_2"/>
</dbReference>
<keyword evidence="3 6" id="KW-0862">Zinc</keyword>
<keyword evidence="5 6" id="KW-0539">Nucleus</keyword>
<reference evidence="9" key="1">
    <citation type="journal article" date="2022" name="bioRxiv">
        <title>Sequencing and chromosome-scale assembly of the giantPleurodeles waltlgenome.</title>
        <authorList>
            <person name="Brown T."/>
            <person name="Elewa A."/>
            <person name="Iarovenko S."/>
            <person name="Subramanian E."/>
            <person name="Araus A.J."/>
            <person name="Petzold A."/>
            <person name="Susuki M."/>
            <person name="Suzuki K.-i.T."/>
            <person name="Hayashi T."/>
            <person name="Toyoda A."/>
            <person name="Oliveira C."/>
            <person name="Osipova E."/>
            <person name="Leigh N.D."/>
            <person name="Simon A."/>
            <person name="Yun M.H."/>
        </authorList>
    </citation>
    <scope>NUCLEOTIDE SEQUENCE</scope>
    <source>
        <strain evidence="9">20211129_DDA</strain>
        <tissue evidence="9">Liver</tissue>
    </source>
</reference>
<evidence type="ECO:0000256" key="2">
    <source>
        <dbReference type="ARBA" id="ARBA00022723"/>
    </source>
</evidence>